<dbReference type="GeneID" id="85230022"/>
<feature type="domain" description="Late embryogenesis abundant protein LEA-2 subgroup" evidence="1">
    <location>
        <begin position="66"/>
        <end position="162"/>
    </location>
</feature>
<dbReference type="InterPro" id="IPR004864">
    <property type="entry name" value="LEA_2"/>
</dbReference>
<organism evidence="2 3">
    <name type="scientific">Methanochimaera problematica</name>
    <dbReference type="NCBI Taxonomy" id="2609417"/>
    <lineage>
        <taxon>Archaea</taxon>
        <taxon>Methanobacteriati</taxon>
        <taxon>Methanobacteriota</taxon>
        <taxon>Stenosarchaea group</taxon>
        <taxon>Methanomicrobia</taxon>
        <taxon>Methanomicrobiales</taxon>
        <taxon>Methanomicrobiaceae</taxon>
        <taxon>Methanochimaera</taxon>
    </lineage>
</organism>
<name>A0AA97FBV7_9EURY</name>
<evidence type="ECO:0000259" key="1">
    <source>
        <dbReference type="Pfam" id="PF03168"/>
    </source>
</evidence>
<dbReference type="Pfam" id="PF03168">
    <property type="entry name" value="LEA_2"/>
    <property type="match status" value="1"/>
</dbReference>
<keyword evidence="3" id="KW-1185">Reference proteome</keyword>
<protein>
    <submittedName>
        <fullName evidence="2">LEA type 2 family protein</fullName>
    </submittedName>
</protein>
<sequence length="181" mass="20390">MKGFFNRYLNASKKTIAFAAIILLTAAVVLSSLYVPAIFFKAPDISLISIEISGISTDKTDLNMEILIDNKNPIGGTIDDLSFDILMNDNGRMKHVAHGEKNSISIQAKENKDVMIPVEIYHKSLIPLALKTVLDENIEITIRGQAYYRFLIWKIHVPFEKKITYDPDLNSIAGFLRNITF</sequence>
<evidence type="ECO:0000313" key="3">
    <source>
        <dbReference type="Proteomes" id="UP001301797"/>
    </source>
</evidence>
<dbReference type="AlphaFoldDB" id="A0AA97FBV7"/>
<dbReference type="Proteomes" id="UP001301797">
    <property type="component" value="Chromosome"/>
</dbReference>
<dbReference type="KEGG" id="mefw:F1737_07595"/>
<reference evidence="2 3" key="1">
    <citation type="submission" date="2019-09" db="EMBL/GenBank/DDBJ databases">
        <title>The complete genome of Methanoplanus sp. FWC-SCC4.</title>
        <authorList>
            <person name="Chen S.-C."/>
            <person name="Zhou Y.-Z."/>
            <person name="Lai M.-C."/>
        </authorList>
    </citation>
    <scope>NUCLEOTIDE SEQUENCE [LARGE SCALE GENOMIC DNA]</scope>
    <source>
        <strain evidence="2 3">FWC-SCC4</strain>
    </source>
</reference>
<dbReference type="Gene3D" id="2.60.40.1820">
    <property type="match status" value="1"/>
</dbReference>
<gene>
    <name evidence="2" type="ORF">F1737_07595</name>
</gene>
<proteinExistence type="predicted"/>
<dbReference type="SUPFAM" id="SSF117070">
    <property type="entry name" value="LEA14-like"/>
    <property type="match status" value="1"/>
</dbReference>
<dbReference type="RefSeq" id="WP_317135986.1">
    <property type="nucleotide sequence ID" value="NZ_CP043875.1"/>
</dbReference>
<dbReference type="EMBL" id="CP043875">
    <property type="protein sequence ID" value="WOF16565.1"/>
    <property type="molecule type" value="Genomic_DNA"/>
</dbReference>
<accession>A0AA97FBV7</accession>
<evidence type="ECO:0000313" key="2">
    <source>
        <dbReference type="EMBL" id="WOF16565.1"/>
    </source>
</evidence>